<dbReference type="Proteomes" id="UP000070544">
    <property type="component" value="Unassembled WGS sequence"/>
</dbReference>
<dbReference type="GO" id="GO:0022857">
    <property type="term" value="F:transmembrane transporter activity"/>
    <property type="evidence" value="ECO:0007669"/>
    <property type="project" value="InterPro"/>
</dbReference>
<feature type="domain" description="Major facilitator superfamily (MFS) profile" evidence="4">
    <location>
        <begin position="71"/>
        <end position="411"/>
    </location>
</feature>
<feature type="transmembrane region" description="Helical" evidence="3">
    <location>
        <begin position="349"/>
        <end position="368"/>
    </location>
</feature>
<dbReference type="PANTHER" id="PTHR11360:SF284">
    <property type="entry name" value="EG:103B4.3 PROTEIN-RELATED"/>
    <property type="match status" value="1"/>
</dbReference>
<evidence type="ECO:0000256" key="2">
    <source>
        <dbReference type="ARBA" id="ARBA00006727"/>
    </source>
</evidence>
<dbReference type="InterPro" id="IPR036259">
    <property type="entry name" value="MFS_trans_sf"/>
</dbReference>
<protein>
    <submittedName>
        <fullName evidence="5">MFS general substrate transporter</fullName>
    </submittedName>
</protein>
<dbReference type="Pfam" id="PF07690">
    <property type="entry name" value="MFS_1"/>
    <property type="match status" value="1"/>
</dbReference>
<feature type="transmembrane region" description="Helical" evidence="3">
    <location>
        <begin position="374"/>
        <end position="391"/>
    </location>
</feature>
<organism evidence="5 6">
    <name type="scientific">Gonapodya prolifera (strain JEL478)</name>
    <name type="common">Monoblepharis prolifera</name>
    <dbReference type="NCBI Taxonomy" id="1344416"/>
    <lineage>
        <taxon>Eukaryota</taxon>
        <taxon>Fungi</taxon>
        <taxon>Fungi incertae sedis</taxon>
        <taxon>Chytridiomycota</taxon>
        <taxon>Chytridiomycota incertae sedis</taxon>
        <taxon>Monoblepharidomycetes</taxon>
        <taxon>Monoblepharidales</taxon>
        <taxon>Gonapodyaceae</taxon>
        <taxon>Gonapodya</taxon>
    </lineage>
</organism>
<feature type="transmembrane region" description="Helical" evidence="3">
    <location>
        <begin position="167"/>
        <end position="187"/>
    </location>
</feature>
<comment type="subcellular location">
    <subcellularLocation>
        <location evidence="1">Membrane</location>
        <topology evidence="1">Multi-pass membrane protein</topology>
    </subcellularLocation>
</comment>
<evidence type="ECO:0000259" key="4">
    <source>
        <dbReference type="PROSITE" id="PS50850"/>
    </source>
</evidence>
<evidence type="ECO:0000256" key="1">
    <source>
        <dbReference type="ARBA" id="ARBA00004141"/>
    </source>
</evidence>
<feature type="transmembrane region" description="Helical" evidence="3">
    <location>
        <begin position="316"/>
        <end position="337"/>
    </location>
</feature>
<comment type="similarity">
    <text evidence="2">Belongs to the major facilitator superfamily. Monocarboxylate porter (TC 2.A.1.13) family.</text>
</comment>
<proteinExistence type="inferred from homology"/>
<feature type="transmembrane region" description="Helical" evidence="3">
    <location>
        <begin position="199"/>
        <end position="218"/>
    </location>
</feature>
<dbReference type="PROSITE" id="PS50850">
    <property type="entry name" value="MFS"/>
    <property type="match status" value="1"/>
</dbReference>
<dbReference type="SUPFAM" id="SSF103473">
    <property type="entry name" value="MFS general substrate transporter"/>
    <property type="match status" value="1"/>
</dbReference>
<feature type="transmembrane region" description="Helical" evidence="3">
    <location>
        <begin position="110"/>
        <end position="129"/>
    </location>
</feature>
<dbReference type="Gene3D" id="1.20.1250.20">
    <property type="entry name" value="MFS general substrate transporter like domains"/>
    <property type="match status" value="1"/>
</dbReference>
<dbReference type="InterPro" id="IPR011701">
    <property type="entry name" value="MFS"/>
</dbReference>
<name>A0A139AHG2_GONPJ</name>
<evidence type="ECO:0000256" key="3">
    <source>
        <dbReference type="SAM" id="Phobius"/>
    </source>
</evidence>
<accession>A0A139AHG2</accession>
<sequence length="411" mass="43879">MSELHPVDETLIHLPLPLQPDVVRQQENLGVASECSLDDKKISVEEDENREEMENTGTDEKNHVEGGYGWVNVFAMFAAYFWCIGMQNSFGIFIQYFVDNATFTGIANGALSFVATLMTVCSDLFAPLAGAIADRIGFRTVMAAGSVLVIAGQMIASTADGDSSSQLFVGALVAGLGFSFVLAPAIAIPSQWFTKRLGLATALGVSGMGVGGLVLSPITQLLLDKLGWRTAWRVVGLIGGVFSLGNAMIVRTRPRPKGPSGTKPKPRAPMLDLTVFKNPSYWMLSAMAFSSPSIFTTPYLFIPQQVKDAAPNGNPVISGATCLILLNVTVLVGQLSAGFLIRRLPIYQLLILITSLCTLAYVPLYLLAHSPEMIALSAAVLGLVSGPQIVLTQTLMVHVHGTVNTATKMAM</sequence>
<reference evidence="5 6" key="1">
    <citation type="journal article" date="2015" name="Genome Biol. Evol.">
        <title>Phylogenomic analyses indicate that early fungi evolved digesting cell walls of algal ancestors of land plants.</title>
        <authorList>
            <person name="Chang Y."/>
            <person name="Wang S."/>
            <person name="Sekimoto S."/>
            <person name="Aerts A.L."/>
            <person name="Choi C."/>
            <person name="Clum A."/>
            <person name="LaButti K.M."/>
            <person name="Lindquist E.A."/>
            <person name="Yee Ngan C."/>
            <person name="Ohm R.A."/>
            <person name="Salamov A.A."/>
            <person name="Grigoriev I.V."/>
            <person name="Spatafora J.W."/>
            <person name="Berbee M.L."/>
        </authorList>
    </citation>
    <scope>NUCLEOTIDE SEQUENCE [LARGE SCALE GENOMIC DNA]</scope>
    <source>
        <strain evidence="5 6">JEL478</strain>
    </source>
</reference>
<keyword evidence="3" id="KW-0812">Transmembrane</keyword>
<dbReference type="InterPro" id="IPR050327">
    <property type="entry name" value="Proton-linked_MCT"/>
</dbReference>
<dbReference type="AlphaFoldDB" id="A0A139AHG2"/>
<keyword evidence="3" id="KW-0472">Membrane</keyword>
<keyword evidence="6" id="KW-1185">Reference proteome</keyword>
<feature type="transmembrane region" description="Helical" evidence="3">
    <location>
        <begin position="70"/>
        <end position="98"/>
    </location>
</feature>
<evidence type="ECO:0000313" key="5">
    <source>
        <dbReference type="EMBL" id="KXS16262.1"/>
    </source>
</evidence>
<evidence type="ECO:0000313" key="6">
    <source>
        <dbReference type="Proteomes" id="UP000070544"/>
    </source>
</evidence>
<gene>
    <name evidence="5" type="ORF">M427DRAFT_295387</name>
</gene>
<feature type="transmembrane region" description="Helical" evidence="3">
    <location>
        <begin position="230"/>
        <end position="250"/>
    </location>
</feature>
<dbReference type="EMBL" id="KQ965754">
    <property type="protein sequence ID" value="KXS16262.1"/>
    <property type="molecule type" value="Genomic_DNA"/>
</dbReference>
<dbReference type="OrthoDB" id="2213137at2759"/>
<feature type="transmembrane region" description="Helical" evidence="3">
    <location>
        <begin position="281"/>
        <end position="301"/>
    </location>
</feature>
<dbReference type="InterPro" id="IPR020846">
    <property type="entry name" value="MFS_dom"/>
</dbReference>
<dbReference type="GO" id="GO:0016020">
    <property type="term" value="C:membrane"/>
    <property type="evidence" value="ECO:0007669"/>
    <property type="project" value="UniProtKB-SubCell"/>
</dbReference>
<dbReference type="PANTHER" id="PTHR11360">
    <property type="entry name" value="MONOCARBOXYLATE TRANSPORTER"/>
    <property type="match status" value="1"/>
</dbReference>
<feature type="transmembrane region" description="Helical" evidence="3">
    <location>
        <begin position="136"/>
        <end position="155"/>
    </location>
</feature>
<keyword evidence="3" id="KW-1133">Transmembrane helix</keyword>